<gene>
    <name evidence="4" type="ORF">B1R32_10731</name>
</gene>
<feature type="domain" description="GGDEF" evidence="3">
    <location>
        <begin position="213"/>
        <end position="346"/>
    </location>
</feature>
<dbReference type="InterPro" id="IPR001633">
    <property type="entry name" value="EAL_dom"/>
</dbReference>
<dbReference type="PROSITE" id="PS50887">
    <property type="entry name" value="GGDEF"/>
    <property type="match status" value="1"/>
</dbReference>
<feature type="compositionally biased region" description="Polar residues" evidence="1">
    <location>
        <begin position="1"/>
        <end position="14"/>
    </location>
</feature>
<dbReference type="FunCoup" id="A0A2S8ST98">
    <property type="interactions" value="208"/>
</dbReference>
<dbReference type="Gene3D" id="3.30.450.20">
    <property type="entry name" value="PAS domain"/>
    <property type="match status" value="1"/>
</dbReference>
<dbReference type="InterPro" id="IPR035919">
    <property type="entry name" value="EAL_sf"/>
</dbReference>
<dbReference type="SUPFAM" id="SSF141868">
    <property type="entry name" value="EAL domain-like"/>
    <property type="match status" value="1"/>
</dbReference>
<dbReference type="RefSeq" id="WP_105483487.1">
    <property type="nucleotide sequence ID" value="NZ_NIGF01000007.1"/>
</dbReference>
<feature type="region of interest" description="Disordered" evidence="1">
    <location>
        <begin position="1"/>
        <end position="23"/>
    </location>
</feature>
<sequence length="612" mass="67708">MSADNPQKMSQGEKLQNEIEESAPHQGALSGDLALAAPAALTTDLAAALAQCESLRAELGAARAQFQAVLDAVPGGVSWINSDLEYLGINARLASTFGLVPDNFVGKKIGFLQSSPEFSGFVTDFVGSLDQNGAREVDMTIDGQRRIYLLMGQKYGIGQSAVFVGIDITDRKEAEEKLFCDAFFDKLTGLPNRSLLLERLERALEYSKRREDYLFAVLFLDFDGFKHINDSLGHTVGDQLLFACARRLETIVRSADTVARLGGDEFVMLLDDIEDLSHATHIAERIGRAMTTPFHLNNQEIFISVSIGITLNNATYTQTEELLRDADTAMYRAKNAGRNRYEIFDRQMHSAAIERLELESDLHRALDAQDFVLHFQPIIDLNTHKLVSFEALVRWNRPHKGFTRPGEFIGLAEETGLIVRLDRWVLRTACEQMKSWIDEFGAGAPHLISVNLSSRQFAQSDLVACIAQILQETQLPASKLQLEITESAIMSNLDLVAIQLQGLCDLGIRLAIDDFGTGYSSLSYLHKLPLHTLKVDRSFAQEVSEGGQNLEIVRAIVMLAHALKMSVVAEGIETDEQRALFRDLGCEYAQGFYFARGLDVAAATALLENGVI</sequence>
<dbReference type="GO" id="GO:0003824">
    <property type="term" value="F:catalytic activity"/>
    <property type="evidence" value="ECO:0007669"/>
    <property type="project" value="UniProtKB-ARBA"/>
</dbReference>
<dbReference type="InParanoid" id="A0A2S8ST98"/>
<organism evidence="4 5">
    <name type="scientific">Abditibacterium utsteinense</name>
    <dbReference type="NCBI Taxonomy" id="1960156"/>
    <lineage>
        <taxon>Bacteria</taxon>
        <taxon>Pseudomonadati</taxon>
        <taxon>Abditibacteriota</taxon>
        <taxon>Abditibacteriia</taxon>
        <taxon>Abditibacteriales</taxon>
        <taxon>Abditibacteriaceae</taxon>
        <taxon>Abditibacterium</taxon>
    </lineage>
</organism>
<evidence type="ECO:0000259" key="2">
    <source>
        <dbReference type="PROSITE" id="PS50883"/>
    </source>
</evidence>
<dbReference type="FunFam" id="3.30.70.270:FF:000001">
    <property type="entry name" value="Diguanylate cyclase domain protein"/>
    <property type="match status" value="1"/>
</dbReference>
<dbReference type="PANTHER" id="PTHR44757:SF2">
    <property type="entry name" value="BIOFILM ARCHITECTURE MAINTENANCE PROTEIN MBAA"/>
    <property type="match status" value="1"/>
</dbReference>
<evidence type="ECO:0000313" key="5">
    <source>
        <dbReference type="Proteomes" id="UP000237684"/>
    </source>
</evidence>
<dbReference type="OrthoDB" id="543801at2"/>
<dbReference type="InterPro" id="IPR035965">
    <property type="entry name" value="PAS-like_dom_sf"/>
</dbReference>
<dbReference type="InterPro" id="IPR000160">
    <property type="entry name" value="GGDEF_dom"/>
</dbReference>
<dbReference type="Gene3D" id="3.20.20.450">
    <property type="entry name" value="EAL domain"/>
    <property type="match status" value="1"/>
</dbReference>
<dbReference type="CDD" id="cd01949">
    <property type="entry name" value="GGDEF"/>
    <property type="match status" value="1"/>
</dbReference>
<accession>A0A2S8ST98</accession>
<evidence type="ECO:0000256" key="1">
    <source>
        <dbReference type="SAM" id="MobiDB-lite"/>
    </source>
</evidence>
<dbReference type="SUPFAM" id="SSF55785">
    <property type="entry name" value="PYP-like sensor domain (PAS domain)"/>
    <property type="match status" value="1"/>
</dbReference>
<protein>
    <submittedName>
        <fullName evidence="4">Diguanylate cyclase (GGDEF) domain-containing protein</fullName>
    </submittedName>
</protein>
<proteinExistence type="predicted"/>
<dbReference type="NCBIfam" id="TIGR00254">
    <property type="entry name" value="GGDEF"/>
    <property type="match status" value="1"/>
</dbReference>
<dbReference type="EMBL" id="NIGF01000007">
    <property type="protein sequence ID" value="PQV64006.1"/>
    <property type="molecule type" value="Genomic_DNA"/>
</dbReference>
<evidence type="ECO:0000313" key="4">
    <source>
        <dbReference type="EMBL" id="PQV64006.1"/>
    </source>
</evidence>
<dbReference type="CDD" id="cd01948">
    <property type="entry name" value="EAL"/>
    <property type="match status" value="1"/>
</dbReference>
<keyword evidence="5" id="KW-1185">Reference proteome</keyword>
<feature type="domain" description="EAL" evidence="2">
    <location>
        <begin position="355"/>
        <end position="611"/>
    </location>
</feature>
<name>A0A2S8ST98_9BACT</name>
<dbReference type="SMART" id="SM00267">
    <property type="entry name" value="GGDEF"/>
    <property type="match status" value="1"/>
</dbReference>
<dbReference type="SMART" id="SM00052">
    <property type="entry name" value="EAL"/>
    <property type="match status" value="1"/>
</dbReference>
<comment type="caution">
    <text evidence="4">The sequence shown here is derived from an EMBL/GenBank/DDBJ whole genome shotgun (WGS) entry which is preliminary data.</text>
</comment>
<dbReference type="PANTHER" id="PTHR44757">
    <property type="entry name" value="DIGUANYLATE CYCLASE DGCP"/>
    <property type="match status" value="1"/>
</dbReference>
<dbReference type="Pfam" id="PF00990">
    <property type="entry name" value="GGDEF"/>
    <property type="match status" value="1"/>
</dbReference>
<dbReference type="InterPro" id="IPR029787">
    <property type="entry name" value="Nucleotide_cyclase"/>
</dbReference>
<dbReference type="InterPro" id="IPR052155">
    <property type="entry name" value="Biofilm_reg_signaling"/>
</dbReference>
<reference evidence="4 5" key="1">
    <citation type="journal article" date="2018" name="Syst. Appl. Microbiol.">
        <title>Abditibacterium utsteinense sp. nov., the first cultivated member of candidate phylum FBP, isolated from ice-free Antarctic soil samples.</title>
        <authorList>
            <person name="Tahon G."/>
            <person name="Tytgat B."/>
            <person name="Lebbe L."/>
            <person name="Carlier A."/>
            <person name="Willems A."/>
        </authorList>
    </citation>
    <scope>NUCLEOTIDE SEQUENCE [LARGE SCALE GENOMIC DNA]</scope>
    <source>
        <strain evidence="4 5">LMG 29911</strain>
    </source>
</reference>
<dbReference type="AlphaFoldDB" id="A0A2S8ST98"/>
<evidence type="ECO:0000259" key="3">
    <source>
        <dbReference type="PROSITE" id="PS50887"/>
    </source>
</evidence>
<dbReference type="Gene3D" id="3.30.70.270">
    <property type="match status" value="1"/>
</dbReference>
<dbReference type="InterPro" id="IPR043128">
    <property type="entry name" value="Rev_trsase/Diguanyl_cyclase"/>
</dbReference>
<dbReference type="Pfam" id="PF00563">
    <property type="entry name" value="EAL"/>
    <property type="match status" value="1"/>
</dbReference>
<dbReference type="Proteomes" id="UP000237684">
    <property type="component" value="Unassembled WGS sequence"/>
</dbReference>
<dbReference type="PROSITE" id="PS50883">
    <property type="entry name" value="EAL"/>
    <property type="match status" value="1"/>
</dbReference>
<dbReference type="SUPFAM" id="SSF55073">
    <property type="entry name" value="Nucleotide cyclase"/>
    <property type="match status" value="1"/>
</dbReference>